<dbReference type="AlphaFoldDB" id="A0A9W7CM24"/>
<reference evidence="2" key="1">
    <citation type="submission" date="2022-07" db="EMBL/GenBank/DDBJ databases">
        <title>Genome analysis of Parmales, a sister group of diatoms, reveals the evolutionary specialization of diatoms from phago-mixotrophs to photoautotrophs.</title>
        <authorList>
            <person name="Ban H."/>
            <person name="Sato S."/>
            <person name="Yoshikawa S."/>
            <person name="Kazumasa Y."/>
            <person name="Nakamura Y."/>
            <person name="Ichinomiya M."/>
            <person name="Saitoh K."/>
            <person name="Sato N."/>
            <person name="Blanc-Mathieu R."/>
            <person name="Endo H."/>
            <person name="Kuwata A."/>
            <person name="Ogata H."/>
        </authorList>
    </citation>
    <scope>NUCLEOTIDE SEQUENCE</scope>
</reference>
<dbReference type="Gene3D" id="3.30.70.100">
    <property type="match status" value="1"/>
</dbReference>
<name>A0A9W7CM24_9STRA</name>
<sequence>MDTGCDGNVEGMGEEKVEKVFNLLVQATFKDEEAEKDFKDAFIPYAKWVTENEPNTVMYTLMKSDKRPLFYNIIERYRDKDRDFVGTHRSSAQFQAFRSQLKALQDEGRAALEGESYVDV</sequence>
<comment type="caution">
    <text evidence="2">The sequence shown here is derived from an EMBL/GenBank/DDBJ whole genome shotgun (WGS) entry which is preliminary data.</text>
</comment>
<feature type="domain" description="ABM" evidence="1">
    <location>
        <begin position="31"/>
        <end position="98"/>
    </location>
</feature>
<dbReference type="InterPro" id="IPR011008">
    <property type="entry name" value="Dimeric_a/b-barrel"/>
</dbReference>
<accession>A0A9W7CM24</accession>
<protein>
    <recommendedName>
        <fullName evidence="1">ABM domain-containing protein</fullName>
    </recommendedName>
</protein>
<dbReference type="PANTHER" id="PTHR40624:SF1">
    <property type="entry name" value="BIOSYNTHESIS MONOOXYGENASE, PUTATIVE (AFU_ORTHOLOGUE AFUA_1G12025)-RELATED"/>
    <property type="match status" value="1"/>
</dbReference>
<dbReference type="PANTHER" id="PTHR40624">
    <property type="entry name" value="BIOSYNTHESIS MONOOXYGENASE, PUTATIVE (AFU_ORTHOLOGUE AFUA_1G12025)-RELATED"/>
    <property type="match status" value="1"/>
</dbReference>
<evidence type="ECO:0000313" key="3">
    <source>
        <dbReference type="Proteomes" id="UP001165082"/>
    </source>
</evidence>
<dbReference type="Proteomes" id="UP001165082">
    <property type="component" value="Unassembled WGS sequence"/>
</dbReference>
<evidence type="ECO:0000259" key="1">
    <source>
        <dbReference type="Pfam" id="PF03992"/>
    </source>
</evidence>
<dbReference type="SUPFAM" id="SSF54909">
    <property type="entry name" value="Dimeric alpha+beta barrel"/>
    <property type="match status" value="1"/>
</dbReference>
<dbReference type="OrthoDB" id="10011777at2759"/>
<organism evidence="2 3">
    <name type="scientific">Triparma retinervis</name>
    <dbReference type="NCBI Taxonomy" id="2557542"/>
    <lineage>
        <taxon>Eukaryota</taxon>
        <taxon>Sar</taxon>
        <taxon>Stramenopiles</taxon>
        <taxon>Ochrophyta</taxon>
        <taxon>Bolidophyceae</taxon>
        <taxon>Parmales</taxon>
        <taxon>Triparmaceae</taxon>
        <taxon>Triparma</taxon>
    </lineage>
</organism>
<dbReference type="Pfam" id="PF03992">
    <property type="entry name" value="ABM"/>
    <property type="match status" value="1"/>
</dbReference>
<proteinExistence type="predicted"/>
<gene>
    <name evidence="2" type="ORF">TrRE_jg11206</name>
</gene>
<dbReference type="InterPro" id="IPR007138">
    <property type="entry name" value="ABM_dom"/>
</dbReference>
<dbReference type="EMBL" id="BRXZ01000286">
    <property type="protein sequence ID" value="GMI08856.1"/>
    <property type="molecule type" value="Genomic_DNA"/>
</dbReference>
<keyword evidence="3" id="KW-1185">Reference proteome</keyword>
<evidence type="ECO:0000313" key="2">
    <source>
        <dbReference type="EMBL" id="GMI08856.1"/>
    </source>
</evidence>